<feature type="transmembrane region" description="Helical" evidence="4">
    <location>
        <begin position="456"/>
        <end position="477"/>
    </location>
</feature>
<dbReference type="GO" id="GO:0008270">
    <property type="term" value="F:zinc ion binding"/>
    <property type="evidence" value="ECO:0007669"/>
    <property type="project" value="UniProtKB-KW"/>
</dbReference>
<dbReference type="Pfam" id="PF16192">
    <property type="entry name" value="PMT_4TMC"/>
    <property type="match status" value="1"/>
</dbReference>
<protein>
    <recommendedName>
        <fullName evidence="4">Dolichyl-phosphate-mannose--protein mannosyltransferase</fullName>
        <ecNumber evidence="4">2.4.1.109</ecNumber>
    </recommendedName>
</protein>
<comment type="subcellular location">
    <subcellularLocation>
        <location evidence="4">Endoplasmic reticulum membrane</location>
        <topology evidence="4">Multi-pass membrane protein</topology>
    </subcellularLocation>
</comment>
<keyword evidence="4 7" id="KW-0808">Transferase</keyword>
<feature type="transmembrane region" description="Helical" evidence="4">
    <location>
        <begin position="394"/>
        <end position="412"/>
    </location>
</feature>
<gene>
    <name evidence="7" type="primary">PMT1_2</name>
    <name evidence="7" type="ORF">N0V83_002847</name>
</gene>
<dbReference type="EC" id="2.4.1.109" evidence="4"/>
<feature type="compositionally biased region" description="Basic and acidic residues" evidence="5">
    <location>
        <begin position="539"/>
        <end position="548"/>
    </location>
</feature>
<feature type="region of interest" description="Disordered" evidence="5">
    <location>
        <begin position="626"/>
        <end position="695"/>
    </location>
</feature>
<evidence type="ECO:0000256" key="1">
    <source>
        <dbReference type="ARBA" id="ARBA00022771"/>
    </source>
</evidence>
<dbReference type="InterPro" id="IPR003604">
    <property type="entry name" value="Matrin/U1-like-C_Znf_C2H2"/>
</dbReference>
<dbReference type="GO" id="GO:0005789">
    <property type="term" value="C:endoplasmic reticulum membrane"/>
    <property type="evidence" value="ECO:0007669"/>
    <property type="project" value="UniProtKB-SubCell"/>
</dbReference>
<keyword evidence="1 3" id="KW-0479">Metal-binding</keyword>
<keyword evidence="4" id="KW-0256">Endoplasmic reticulum</keyword>
<comment type="catalytic activity">
    <reaction evidence="4">
        <text>a di-trans,poly-cis-dolichyl beta-D-mannosyl phosphate + L-seryl-[protein] = 3-O-(alpha-D-mannosyl)-L-seryl-[protein] + a di-trans,poly-cis-dolichyl phosphate + H(+)</text>
        <dbReference type="Rhea" id="RHEA:17377"/>
        <dbReference type="Rhea" id="RHEA-COMP:9863"/>
        <dbReference type="Rhea" id="RHEA-COMP:13546"/>
        <dbReference type="Rhea" id="RHEA-COMP:19498"/>
        <dbReference type="Rhea" id="RHEA-COMP:19501"/>
        <dbReference type="ChEBI" id="CHEBI:15378"/>
        <dbReference type="ChEBI" id="CHEBI:29999"/>
        <dbReference type="ChEBI" id="CHEBI:57683"/>
        <dbReference type="ChEBI" id="CHEBI:58211"/>
        <dbReference type="ChEBI" id="CHEBI:137321"/>
        <dbReference type="EC" id="2.4.1.109"/>
    </reaction>
</comment>
<evidence type="ECO:0000259" key="6">
    <source>
        <dbReference type="PROSITE" id="PS50157"/>
    </source>
</evidence>
<dbReference type="SUPFAM" id="SSF57667">
    <property type="entry name" value="beta-beta-alpha zinc fingers"/>
    <property type="match status" value="2"/>
</dbReference>
<evidence type="ECO:0000256" key="3">
    <source>
        <dbReference type="PROSITE-ProRule" id="PRU00042"/>
    </source>
</evidence>
<accession>A0A9W8YEG0</accession>
<sequence length="695" mass="77863">MTSATALNKLMASLTWSNINLTPKCTKNAAYDLVLASQELLEELMNESGVVFAPSLLDAVQSAMHPALSDFKSLSVLPGKWWAVYLLVLEKPGSRPKIYIGSGTNRYGGVSERLRMYDSESVLPMYVKRALDNGYAITHRGFLCWAPLPKEGKIYLYRLLFLALESMFSLVFWAMVSRTKDYGLPHLCPWDIESLDYDGCCTHTALMEGIVGAEDGLTLEQIAAKETECRKWRVDQITRLAKNCKRRAIEDRTFACNICSILCNAQWQLDRHLATKKHMKRASGVTKPSNVVAWEHKNVVAKRFPCYICSRFFGSQQKLTTHLASQRHQDEAAASSDSKQVPANEAIDEILVIWWSSTALIGLYIAIKGLAILRWQRGYRDYSNVTFKRFDYEVGMSILGWAFHYFPFYLMARQLFLHHYLPALYFAILALCQMFDFVSYRFSVFGLKQYPAIGQAAAVGFLAVAITVFTVYAPLAYGNAWTKDACNTAKLFGSWDWDCNNFLTSYEAYNSQTTPVASISAPSSAPPPPVAPQIPRQQEQPKEAKPEEVVSEQAAVSPPPQDVPKDLPVLSKEERIEYRDENGRVLNDDEVQALAGKVSFKTRYETRTRIIDGQGNEIYEGLVDAHGAAEEQGVAPPHPDVEGRNPETQQLDQAAEASEAPPTVEVVEDQQKEKSVEQHKNEAKPASEAQAATQE</sequence>
<dbReference type="SMART" id="SM00451">
    <property type="entry name" value="ZnF_U1"/>
    <property type="match status" value="2"/>
</dbReference>
<dbReference type="InterPro" id="IPR027005">
    <property type="entry name" value="PMT-like"/>
</dbReference>
<feature type="transmembrane region" description="Helical" evidence="4">
    <location>
        <begin position="352"/>
        <end position="373"/>
    </location>
</feature>
<comment type="similarity">
    <text evidence="4">Belongs to the glycosyltransferase 39 family.</text>
</comment>
<comment type="caution">
    <text evidence="7">The sequence shown here is derived from an EMBL/GenBank/DDBJ whole genome shotgun (WGS) entry which is preliminary data.</text>
</comment>
<dbReference type="InterPro" id="IPR036236">
    <property type="entry name" value="Znf_C2H2_sf"/>
</dbReference>
<keyword evidence="2" id="KW-0325">Glycoprotein</keyword>
<keyword evidence="4" id="KW-1133">Transmembrane helix</keyword>
<feature type="domain" description="C2H2-type" evidence="6">
    <location>
        <begin position="304"/>
        <end position="333"/>
    </location>
</feature>
<evidence type="ECO:0000256" key="5">
    <source>
        <dbReference type="SAM" id="MobiDB-lite"/>
    </source>
</evidence>
<dbReference type="Gene3D" id="3.30.160.60">
    <property type="entry name" value="Classic Zinc Finger"/>
    <property type="match status" value="1"/>
</dbReference>
<dbReference type="EMBL" id="JAPEUY010000004">
    <property type="protein sequence ID" value="KAJ4374108.1"/>
    <property type="molecule type" value="Genomic_DNA"/>
</dbReference>
<keyword evidence="1 3" id="KW-0863">Zinc-finger</keyword>
<evidence type="ECO:0000256" key="2">
    <source>
        <dbReference type="ARBA" id="ARBA00023180"/>
    </source>
</evidence>
<dbReference type="Proteomes" id="UP001140560">
    <property type="component" value="Unassembled WGS sequence"/>
</dbReference>
<feature type="region of interest" description="Disordered" evidence="5">
    <location>
        <begin position="517"/>
        <end position="571"/>
    </location>
</feature>
<keyword evidence="4" id="KW-0812">Transmembrane</keyword>
<evidence type="ECO:0000313" key="7">
    <source>
        <dbReference type="EMBL" id="KAJ4374108.1"/>
    </source>
</evidence>
<feature type="compositionally biased region" description="Basic and acidic residues" evidence="5">
    <location>
        <begin position="669"/>
        <end position="685"/>
    </location>
</feature>
<dbReference type="OrthoDB" id="4161238at2759"/>
<organism evidence="7 8">
    <name type="scientific">Neocucurbitaria cava</name>
    <dbReference type="NCBI Taxonomy" id="798079"/>
    <lineage>
        <taxon>Eukaryota</taxon>
        <taxon>Fungi</taxon>
        <taxon>Dikarya</taxon>
        <taxon>Ascomycota</taxon>
        <taxon>Pezizomycotina</taxon>
        <taxon>Dothideomycetes</taxon>
        <taxon>Pleosporomycetidae</taxon>
        <taxon>Pleosporales</taxon>
        <taxon>Pleosporineae</taxon>
        <taxon>Cucurbitariaceae</taxon>
        <taxon>Neocucurbitaria</taxon>
    </lineage>
</organism>
<name>A0A9W8YEG0_9PLEO</name>
<reference evidence="7" key="1">
    <citation type="submission" date="2022-10" db="EMBL/GenBank/DDBJ databases">
        <title>Tapping the CABI collections for fungal endophytes: first genome assemblies for Collariella, Neodidymelliopsis, Ascochyta clinopodiicola, Didymella pomorum, Didymosphaeria variabile, Neocosmospora piperis and Neocucurbitaria cava.</title>
        <authorList>
            <person name="Hill R."/>
        </authorList>
    </citation>
    <scope>NUCLEOTIDE SEQUENCE</scope>
    <source>
        <strain evidence="7">IMI 356814</strain>
    </source>
</reference>
<dbReference type="PANTHER" id="PTHR10050">
    <property type="entry name" value="DOLICHYL-PHOSPHATE-MANNOSE--PROTEIN MANNOSYLTRANSFERASE"/>
    <property type="match status" value="1"/>
</dbReference>
<comment type="catalytic activity">
    <reaction evidence="4">
        <text>a di-trans,poly-cis-dolichyl beta-D-mannosyl phosphate + L-threonyl-[protein] = 3-O-(alpha-D-mannosyl)-L-threonyl-[protein] + a di-trans,poly-cis-dolichyl phosphate + H(+)</text>
        <dbReference type="Rhea" id="RHEA:53396"/>
        <dbReference type="Rhea" id="RHEA-COMP:11060"/>
        <dbReference type="Rhea" id="RHEA-COMP:13547"/>
        <dbReference type="Rhea" id="RHEA-COMP:19498"/>
        <dbReference type="Rhea" id="RHEA-COMP:19501"/>
        <dbReference type="ChEBI" id="CHEBI:15378"/>
        <dbReference type="ChEBI" id="CHEBI:30013"/>
        <dbReference type="ChEBI" id="CHEBI:57683"/>
        <dbReference type="ChEBI" id="CHEBI:58211"/>
        <dbReference type="ChEBI" id="CHEBI:137323"/>
        <dbReference type="EC" id="2.4.1.109"/>
    </reaction>
</comment>
<evidence type="ECO:0000256" key="4">
    <source>
        <dbReference type="RuleBase" id="RU367007"/>
    </source>
</evidence>
<dbReference type="GO" id="GO:0004169">
    <property type="term" value="F:dolichyl-phosphate-mannose-protein mannosyltransferase activity"/>
    <property type="evidence" value="ECO:0007669"/>
    <property type="project" value="UniProtKB-UniRule"/>
</dbReference>
<dbReference type="PROSITE" id="PS00028">
    <property type="entry name" value="ZINC_FINGER_C2H2_1"/>
    <property type="match status" value="1"/>
</dbReference>
<comment type="pathway">
    <text evidence="4">Protein modification; protein glycosylation.</text>
</comment>
<keyword evidence="1 3" id="KW-0862">Zinc</keyword>
<feature type="transmembrane region" description="Helical" evidence="4">
    <location>
        <begin position="424"/>
        <end position="444"/>
    </location>
</feature>
<dbReference type="InterPro" id="IPR013087">
    <property type="entry name" value="Znf_C2H2_type"/>
</dbReference>
<dbReference type="AlphaFoldDB" id="A0A9W8YEG0"/>
<feature type="transmembrane region" description="Helical" evidence="4">
    <location>
        <begin position="155"/>
        <end position="176"/>
    </location>
</feature>
<dbReference type="GO" id="GO:0003676">
    <property type="term" value="F:nucleic acid binding"/>
    <property type="evidence" value="ECO:0007669"/>
    <property type="project" value="InterPro"/>
</dbReference>
<keyword evidence="8" id="KW-1185">Reference proteome</keyword>
<keyword evidence="4 7" id="KW-0328">Glycosyltransferase</keyword>
<dbReference type="PROSITE" id="PS50157">
    <property type="entry name" value="ZINC_FINGER_C2H2_2"/>
    <property type="match status" value="1"/>
</dbReference>
<dbReference type="PANTHER" id="PTHR10050:SF50">
    <property type="entry name" value="DOLICHYL-PHOSPHATE-MANNOSE--PROTEIN MANNOSYLTRANSFERASE 1-RELATED"/>
    <property type="match status" value="1"/>
</dbReference>
<dbReference type="SMART" id="SM00355">
    <property type="entry name" value="ZnF_C2H2"/>
    <property type="match status" value="2"/>
</dbReference>
<comment type="function">
    <text evidence="4">Transfers mannose from Dol-P-mannose to Ser or Thr residues on proteins.</text>
</comment>
<keyword evidence="4" id="KW-0472">Membrane</keyword>
<dbReference type="InterPro" id="IPR032421">
    <property type="entry name" value="PMT_4TMC"/>
</dbReference>
<comment type="caution">
    <text evidence="4">Lacks conserved residue(s) required for the propagation of feature annotation.</text>
</comment>
<evidence type="ECO:0000313" key="8">
    <source>
        <dbReference type="Proteomes" id="UP001140560"/>
    </source>
</evidence>
<proteinExistence type="inferred from homology"/>